<dbReference type="EMBL" id="APJX01000008">
    <property type="protein sequence ID" value="EMS78518.1"/>
    <property type="molecule type" value="Genomic_DNA"/>
</dbReference>
<dbReference type="AlphaFoldDB" id="S0G6Q7"/>
<dbReference type="InterPro" id="IPR013406">
    <property type="entry name" value="CHP02574_addiction_mod"/>
</dbReference>
<dbReference type="PATRIC" id="fig|1286635.3.peg.1911"/>
<reference evidence="2 3" key="1">
    <citation type="journal article" date="2013" name="Genome Announc.">
        <title>Draft Genome Sequence of Desulfotignum phosphitoxidans DSM 13687 Strain FiPS-3.</title>
        <authorList>
            <person name="Poehlein A."/>
            <person name="Daniel R."/>
            <person name="Simeonova D.D."/>
        </authorList>
    </citation>
    <scope>NUCLEOTIDE SEQUENCE [LARGE SCALE GENOMIC DNA]</scope>
    <source>
        <strain evidence="2 3">DSM 13687</strain>
    </source>
</reference>
<dbReference type="RefSeq" id="WP_006965552.1">
    <property type="nucleotide sequence ID" value="NZ_APJX01000003.1"/>
</dbReference>
<proteinExistence type="predicted"/>
<protein>
    <submittedName>
        <fullName evidence="2">Addiction module component, TIGR02574 family</fullName>
    </submittedName>
    <submittedName>
        <fullName evidence="1">Putative addiction module component, TIGR0257 4 family</fullName>
    </submittedName>
</protein>
<name>S0G6Q7_9BACT</name>
<accession>S0G6Q7</accession>
<dbReference type="Proteomes" id="UP000014216">
    <property type="component" value="Unassembled WGS sequence"/>
</dbReference>
<dbReference type="Pfam" id="PF09720">
    <property type="entry name" value="Unstab_antitox"/>
    <property type="match status" value="1"/>
</dbReference>
<evidence type="ECO:0000313" key="3">
    <source>
        <dbReference type="Proteomes" id="UP000014216"/>
    </source>
</evidence>
<sequence length="74" mass="8494">MTAIIERVLNDALALPPIERAELIRRLFQSFDVSEDNHIDTAWTEEVESRIEAYEKGLLTASPAEEVLARINRR</sequence>
<evidence type="ECO:0000313" key="1">
    <source>
        <dbReference type="EMBL" id="EMS78518.1"/>
    </source>
</evidence>
<dbReference type="EMBL" id="APJX01000003">
    <property type="protein sequence ID" value="EMS80201.1"/>
    <property type="molecule type" value="Genomic_DNA"/>
</dbReference>
<organism evidence="2 3">
    <name type="scientific">Desulfotignum phosphitoxidans DSM 13687</name>
    <dbReference type="NCBI Taxonomy" id="1286635"/>
    <lineage>
        <taxon>Bacteria</taxon>
        <taxon>Pseudomonadati</taxon>
        <taxon>Thermodesulfobacteriota</taxon>
        <taxon>Desulfobacteria</taxon>
        <taxon>Desulfobacterales</taxon>
        <taxon>Desulfobacteraceae</taxon>
        <taxon>Desulfotignum</taxon>
    </lineage>
</organism>
<dbReference type="OrthoDB" id="5472101at2"/>
<gene>
    <name evidence="2" type="ORF">Dpo_3c03450</name>
    <name evidence="1" type="ORF">Dpo_8c01850</name>
</gene>
<dbReference type="NCBIfam" id="TIGR02574">
    <property type="entry name" value="stabl_TIGR02574"/>
    <property type="match status" value="1"/>
</dbReference>
<keyword evidence="3" id="KW-1185">Reference proteome</keyword>
<comment type="caution">
    <text evidence="2">The sequence shown here is derived from an EMBL/GenBank/DDBJ whole genome shotgun (WGS) entry which is preliminary data.</text>
</comment>
<evidence type="ECO:0000313" key="2">
    <source>
        <dbReference type="EMBL" id="EMS80201.1"/>
    </source>
</evidence>